<keyword evidence="7 9" id="KW-0472">Membrane</keyword>
<dbReference type="InterPro" id="IPR004713">
    <property type="entry name" value="CaH_exchang"/>
</dbReference>
<feature type="transmembrane region" description="Helical" evidence="9">
    <location>
        <begin position="394"/>
        <end position="414"/>
    </location>
</feature>
<feature type="transmembrane region" description="Helical" evidence="9">
    <location>
        <begin position="352"/>
        <end position="374"/>
    </location>
</feature>
<keyword evidence="12" id="KW-1185">Reference proteome</keyword>
<gene>
    <name evidence="11" type="ORF">TRV_05122</name>
</gene>
<dbReference type="AlphaFoldDB" id="D4DDB4"/>
<name>D4DDB4_TRIVH</name>
<evidence type="ECO:0000313" key="11">
    <source>
        <dbReference type="EMBL" id="EFE40150.1"/>
    </source>
</evidence>
<proteinExistence type="inferred from homology"/>
<sequence>MTDMERVKEPETMHGAVPSTAGTDGVQGGTESVTSTAPLTRAAGDIKADEQDVHRKSGGSESVDKQQETTPGEDAPAAGHAKQFTVAGQLRATLFSSWINILLVAAPAGKTKNADPLDRPLAAMLGYGTEEIAMRTGETVGGLLNATFGNAVELIVSILALFKNEIIIVQTSLIGSILSNLLLVMGMSFFVGGVTRMEQNFNVTVAQTASSLLALAVGSLIIPTAFHTWSGSTSVILLIVYGAYLFFQLKSHASIFNTPSEKVEKRSKSKKVEDGDASKGIAQIGAGFSASMGGQNAQHIPVVVPEEEEEPQLSIYVAVFTLCASTALVALCAEAMVSSIDAITTSGGISETFVGLILLPIVGNAAEHATAVTVAAKDKMDLSIGVAVGSSMQIALLVLPLLVVIGWIAGYSIIGKDDMTLYFDGFQVTVLFVTVLLVNYLIQDGKSHWLEGVQLMTLYIIISVAAW</sequence>
<feature type="domain" description="Sodium/calcium exchanger membrane region" evidence="10">
    <location>
        <begin position="318"/>
        <end position="465"/>
    </location>
</feature>
<reference evidence="12" key="1">
    <citation type="journal article" date="2011" name="Genome Biol.">
        <title>Comparative and functional genomics provide insights into the pathogenicity of dermatophytic fungi.</title>
        <authorList>
            <person name="Burmester A."/>
            <person name="Shelest E."/>
            <person name="Gloeckner G."/>
            <person name="Heddergott C."/>
            <person name="Schindler S."/>
            <person name="Staib P."/>
            <person name="Heidel A."/>
            <person name="Felder M."/>
            <person name="Petzold A."/>
            <person name="Szafranski K."/>
            <person name="Feuermann M."/>
            <person name="Pedruzzi I."/>
            <person name="Priebe S."/>
            <person name="Groth M."/>
            <person name="Winkler R."/>
            <person name="Li W."/>
            <person name="Kniemeyer O."/>
            <person name="Schroeckh V."/>
            <person name="Hertweck C."/>
            <person name="Hube B."/>
            <person name="White T.C."/>
            <person name="Platzer M."/>
            <person name="Guthke R."/>
            <person name="Heitman J."/>
            <person name="Woestemeyer J."/>
            <person name="Zipfel P.F."/>
            <person name="Monod M."/>
            <person name="Brakhage A.A."/>
        </authorList>
    </citation>
    <scope>NUCLEOTIDE SEQUENCE [LARGE SCALE GENOMIC DNA]</scope>
    <source>
        <strain evidence="12">HKI 0517</strain>
    </source>
</reference>
<feature type="transmembrane region" description="Helical" evidence="9">
    <location>
        <begin position="315"/>
        <end position="340"/>
    </location>
</feature>
<evidence type="ECO:0000256" key="6">
    <source>
        <dbReference type="ARBA" id="ARBA00023065"/>
    </source>
</evidence>
<accession>D4DDB4</accession>
<evidence type="ECO:0000256" key="7">
    <source>
        <dbReference type="ARBA" id="ARBA00023136"/>
    </source>
</evidence>
<dbReference type="OrthoDB" id="1699231at2759"/>
<evidence type="ECO:0000256" key="5">
    <source>
        <dbReference type="ARBA" id="ARBA00022989"/>
    </source>
</evidence>
<keyword evidence="5 9" id="KW-1133">Transmembrane helix</keyword>
<feature type="compositionally biased region" description="Basic and acidic residues" evidence="8">
    <location>
        <begin position="44"/>
        <end position="55"/>
    </location>
</feature>
<dbReference type="EMBL" id="ACYE01000261">
    <property type="protein sequence ID" value="EFE40150.1"/>
    <property type="molecule type" value="Genomic_DNA"/>
</dbReference>
<keyword evidence="6" id="KW-0406">Ion transport</keyword>
<evidence type="ECO:0000256" key="9">
    <source>
        <dbReference type="SAM" id="Phobius"/>
    </source>
</evidence>
<comment type="caution">
    <text evidence="11">The sequence shown here is derived from an EMBL/GenBank/DDBJ whole genome shotgun (WGS) entry which is preliminary data.</text>
</comment>
<dbReference type="GO" id="GO:0006874">
    <property type="term" value="P:intracellular calcium ion homeostasis"/>
    <property type="evidence" value="ECO:0007669"/>
    <property type="project" value="TreeGrafter"/>
</dbReference>
<dbReference type="KEGG" id="tve:TRV_05122"/>
<organism evidence="11 12">
    <name type="scientific">Trichophyton verrucosum (strain HKI 0517)</name>
    <dbReference type="NCBI Taxonomy" id="663202"/>
    <lineage>
        <taxon>Eukaryota</taxon>
        <taxon>Fungi</taxon>
        <taxon>Dikarya</taxon>
        <taxon>Ascomycota</taxon>
        <taxon>Pezizomycotina</taxon>
        <taxon>Eurotiomycetes</taxon>
        <taxon>Eurotiomycetidae</taxon>
        <taxon>Onygenales</taxon>
        <taxon>Arthrodermataceae</taxon>
        <taxon>Trichophyton</taxon>
    </lineage>
</organism>
<dbReference type="HOGENOM" id="CLU_008721_4_2_1"/>
<evidence type="ECO:0000256" key="3">
    <source>
        <dbReference type="ARBA" id="ARBA00022448"/>
    </source>
</evidence>
<keyword evidence="4 9" id="KW-0812">Transmembrane</keyword>
<feature type="transmembrane region" description="Helical" evidence="9">
    <location>
        <begin position="420"/>
        <end position="442"/>
    </location>
</feature>
<comment type="similarity">
    <text evidence="2">Belongs to the Ca(2+):cation antiporter (CaCA) (TC 2.A.19) family.</text>
</comment>
<feature type="transmembrane region" description="Helical" evidence="9">
    <location>
        <begin position="168"/>
        <end position="191"/>
    </location>
</feature>
<evidence type="ECO:0000313" key="12">
    <source>
        <dbReference type="Proteomes" id="UP000008383"/>
    </source>
</evidence>
<dbReference type="GeneID" id="9577467"/>
<feature type="transmembrane region" description="Helical" evidence="9">
    <location>
        <begin position="143"/>
        <end position="162"/>
    </location>
</feature>
<dbReference type="GO" id="GO:0015369">
    <property type="term" value="F:calcium:proton antiporter activity"/>
    <property type="evidence" value="ECO:0007669"/>
    <property type="project" value="TreeGrafter"/>
</dbReference>
<evidence type="ECO:0000256" key="2">
    <source>
        <dbReference type="ARBA" id="ARBA00008170"/>
    </source>
</evidence>
<feature type="compositionally biased region" description="Polar residues" evidence="8">
    <location>
        <begin position="29"/>
        <end position="38"/>
    </location>
</feature>
<dbReference type="Gene3D" id="1.20.1420.30">
    <property type="entry name" value="NCX, central ion-binding region"/>
    <property type="match status" value="2"/>
</dbReference>
<feature type="transmembrane region" description="Helical" evidence="9">
    <location>
        <begin position="449"/>
        <end position="466"/>
    </location>
</feature>
<feature type="domain" description="Sodium/calcium exchanger membrane region" evidence="10">
    <location>
        <begin position="121"/>
        <end position="249"/>
    </location>
</feature>
<feature type="region of interest" description="Disordered" evidence="8">
    <location>
        <begin position="1"/>
        <end position="79"/>
    </location>
</feature>
<dbReference type="FunFam" id="1.20.1420.30:FF:000011">
    <property type="entry name" value="Vacuolar calcium ion transporter"/>
    <property type="match status" value="1"/>
</dbReference>
<dbReference type="Pfam" id="PF01699">
    <property type="entry name" value="Na_Ca_ex"/>
    <property type="match status" value="2"/>
</dbReference>
<evidence type="ECO:0000259" key="10">
    <source>
        <dbReference type="Pfam" id="PF01699"/>
    </source>
</evidence>
<feature type="compositionally biased region" description="Basic and acidic residues" evidence="8">
    <location>
        <begin position="1"/>
        <end position="12"/>
    </location>
</feature>
<keyword evidence="3" id="KW-0813">Transport</keyword>
<protein>
    <submittedName>
        <fullName evidence="11">Membrane bound cation transporter, putative</fullName>
    </submittedName>
</protein>
<dbReference type="InterPro" id="IPR004837">
    <property type="entry name" value="NaCa_Exmemb"/>
</dbReference>
<dbReference type="PANTHER" id="PTHR31503:SF20">
    <property type="entry name" value="CA(2+)_H(+) EXCHANGER, PUTATIVE (EUROFUNG)-RELATED"/>
    <property type="match status" value="1"/>
</dbReference>
<dbReference type="Proteomes" id="UP000008383">
    <property type="component" value="Unassembled WGS sequence"/>
</dbReference>
<evidence type="ECO:0000256" key="1">
    <source>
        <dbReference type="ARBA" id="ARBA00004127"/>
    </source>
</evidence>
<comment type="subcellular location">
    <subcellularLocation>
        <location evidence="1">Endomembrane system</location>
        <topology evidence="1">Multi-pass membrane protein</topology>
    </subcellularLocation>
</comment>
<evidence type="ECO:0000256" key="8">
    <source>
        <dbReference type="SAM" id="MobiDB-lite"/>
    </source>
</evidence>
<dbReference type="InterPro" id="IPR044880">
    <property type="entry name" value="NCX_ion-bd_dom_sf"/>
</dbReference>
<feature type="transmembrane region" description="Helical" evidence="9">
    <location>
        <begin position="228"/>
        <end position="247"/>
    </location>
</feature>
<dbReference type="PANTHER" id="PTHR31503">
    <property type="entry name" value="VACUOLAR CALCIUM ION TRANSPORTER"/>
    <property type="match status" value="1"/>
</dbReference>
<dbReference type="GO" id="GO:0000329">
    <property type="term" value="C:fungal-type vacuole membrane"/>
    <property type="evidence" value="ECO:0007669"/>
    <property type="project" value="TreeGrafter"/>
</dbReference>
<evidence type="ECO:0000256" key="4">
    <source>
        <dbReference type="ARBA" id="ARBA00022692"/>
    </source>
</evidence>
<dbReference type="RefSeq" id="XP_003020768.1">
    <property type="nucleotide sequence ID" value="XM_003020722.1"/>
</dbReference>
<feature type="transmembrane region" description="Helical" evidence="9">
    <location>
        <begin position="203"/>
        <end position="222"/>
    </location>
</feature>
<dbReference type="GO" id="GO:0012505">
    <property type="term" value="C:endomembrane system"/>
    <property type="evidence" value="ECO:0007669"/>
    <property type="project" value="UniProtKB-SubCell"/>
</dbReference>